<keyword evidence="4 7" id="KW-0812">Transmembrane</keyword>
<evidence type="ECO:0000256" key="7">
    <source>
        <dbReference type="SAM" id="Phobius"/>
    </source>
</evidence>
<dbReference type="SUPFAM" id="SSF50182">
    <property type="entry name" value="Sm-like ribonucleoproteins"/>
    <property type="match status" value="1"/>
</dbReference>
<dbReference type="Gene3D" id="3.30.70.100">
    <property type="match status" value="1"/>
</dbReference>
<dbReference type="GO" id="GO:0005886">
    <property type="term" value="C:plasma membrane"/>
    <property type="evidence" value="ECO:0007669"/>
    <property type="project" value="UniProtKB-SubCell"/>
</dbReference>
<evidence type="ECO:0000256" key="6">
    <source>
        <dbReference type="ARBA" id="ARBA00023136"/>
    </source>
</evidence>
<proteinExistence type="inferred from homology"/>
<reference evidence="11" key="1">
    <citation type="submission" date="2015-06" db="EMBL/GenBank/DDBJ databases">
        <authorList>
            <person name="Bertelli C."/>
        </authorList>
    </citation>
    <scope>NUCLEOTIDE SEQUENCE [LARGE SCALE GENOMIC DNA]</scope>
    <source>
        <strain evidence="11">CRIB-30</strain>
    </source>
</reference>
<evidence type="ECO:0000256" key="4">
    <source>
        <dbReference type="ARBA" id="ARBA00022692"/>
    </source>
</evidence>
<comment type="subcellular location">
    <subcellularLocation>
        <location evidence="1">Cell membrane</location>
        <topology evidence="1">Multi-pass membrane protein</topology>
    </subcellularLocation>
</comment>
<evidence type="ECO:0000259" key="8">
    <source>
        <dbReference type="Pfam" id="PF00924"/>
    </source>
</evidence>
<dbReference type="SUPFAM" id="SSF82689">
    <property type="entry name" value="Mechanosensitive channel protein MscS (YggB), C-terminal domain"/>
    <property type="match status" value="1"/>
</dbReference>
<keyword evidence="5 7" id="KW-1133">Transmembrane helix</keyword>
<keyword evidence="11" id="KW-1185">Reference proteome</keyword>
<dbReference type="AlphaFoldDB" id="A0A0H5DRC7"/>
<dbReference type="InterPro" id="IPR010920">
    <property type="entry name" value="LSM_dom_sf"/>
</dbReference>
<dbReference type="GO" id="GO:0008381">
    <property type="term" value="F:mechanosensitive monoatomic ion channel activity"/>
    <property type="evidence" value="ECO:0007669"/>
    <property type="project" value="InterPro"/>
</dbReference>
<evidence type="ECO:0000256" key="3">
    <source>
        <dbReference type="ARBA" id="ARBA00022475"/>
    </source>
</evidence>
<dbReference type="EMBL" id="CWGJ01000025">
    <property type="protein sequence ID" value="CRX39132.1"/>
    <property type="molecule type" value="Genomic_DNA"/>
</dbReference>
<evidence type="ECO:0000256" key="2">
    <source>
        <dbReference type="ARBA" id="ARBA00008017"/>
    </source>
</evidence>
<protein>
    <submittedName>
        <fullName evidence="10">Mechanosensitive ion channel MscS</fullName>
    </submittedName>
</protein>
<organism evidence="10 11">
    <name type="scientific">Estrella lausannensis</name>
    <dbReference type="NCBI Taxonomy" id="483423"/>
    <lineage>
        <taxon>Bacteria</taxon>
        <taxon>Pseudomonadati</taxon>
        <taxon>Chlamydiota</taxon>
        <taxon>Chlamydiia</taxon>
        <taxon>Parachlamydiales</taxon>
        <taxon>Candidatus Criblamydiaceae</taxon>
        <taxon>Estrella</taxon>
    </lineage>
</organism>
<dbReference type="InterPro" id="IPR006685">
    <property type="entry name" value="MscS_channel_2nd"/>
</dbReference>
<dbReference type="Pfam" id="PF21082">
    <property type="entry name" value="MS_channel_3rd"/>
    <property type="match status" value="1"/>
</dbReference>
<dbReference type="Pfam" id="PF00924">
    <property type="entry name" value="MS_channel_2nd"/>
    <property type="match status" value="1"/>
</dbReference>
<feature type="transmembrane region" description="Helical" evidence="7">
    <location>
        <begin position="317"/>
        <end position="334"/>
    </location>
</feature>
<evidence type="ECO:0000313" key="11">
    <source>
        <dbReference type="Proteomes" id="UP000220251"/>
    </source>
</evidence>
<evidence type="ECO:0000256" key="5">
    <source>
        <dbReference type="ARBA" id="ARBA00022989"/>
    </source>
</evidence>
<dbReference type="InterPro" id="IPR045275">
    <property type="entry name" value="MscS_archaea/bacteria_type"/>
</dbReference>
<name>A0A0H5DRC7_9BACT</name>
<evidence type="ECO:0000313" key="10">
    <source>
        <dbReference type="EMBL" id="CRX39132.1"/>
    </source>
</evidence>
<dbReference type="PANTHER" id="PTHR30221:SF18">
    <property type="entry name" value="SLL0590 PROTEIN"/>
    <property type="match status" value="1"/>
</dbReference>
<feature type="domain" description="Mechanosensitive ion channel MscS C-terminal" evidence="9">
    <location>
        <begin position="437"/>
        <end position="518"/>
    </location>
</feature>
<feature type="transmembrane region" description="Helical" evidence="7">
    <location>
        <begin position="346"/>
        <end position="371"/>
    </location>
</feature>
<dbReference type="InterPro" id="IPR023408">
    <property type="entry name" value="MscS_beta-dom_sf"/>
</dbReference>
<keyword evidence="6 7" id="KW-0472">Membrane</keyword>
<feature type="domain" description="Mechanosensitive ion channel MscS" evidence="8">
    <location>
        <begin position="360"/>
        <end position="425"/>
    </location>
</feature>
<dbReference type="Gene3D" id="2.30.30.60">
    <property type="match status" value="1"/>
</dbReference>
<feature type="transmembrane region" description="Helical" evidence="7">
    <location>
        <begin position="215"/>
        <end position="233"/>
    </location>
</feature>
<sequence>MRSSFKAPLMIRYAALLLLLLMSPVRIVAEDAIGRLPESSATKQEEAPVTLDGAPLFKLRGLSSLPAKGRAEAVSERIERIASDHSFPVADLKVIEEKEYATITAGNIVIVRITNADALYEGLRERQLLAAAHLSAIKSAIERYRLERTSNYLLGQSALALGASVLFMLALIIGGRLTARLQKSVNRGFQKQLDQLEEKSYQIVSSERLQRVWEGVINGFFALMALLAGILWLDFVLNLFPWTRAAAAWIVSSLLSPLQTMWTNVLDAFPGIVFILALALFTRYILKLTTLFFNGVASGRITITGFDSNWALPTYKLVRIALIALALVIAYPYIPGSESEAFKGISIFFGVLASIGGASIVANNLAGYALIYRKAFVQGDRVKIGDVTGEVISMGQQATHLRTPKNEEVTIPSAQIVSSPVINYSSLVKNKGLILHTTVGIGYAVPWRQVEAILLEAARRTDCLLKDPPPFVLIKSLDTFSTTYELNAHSDKPHEMEKQYHALHQNILDVFNEYGVQIMTPAYEGDPEKPLVVPKERWFIPPFNQ</sequence>
<evidence type="ECO:0000256" key="1">
    <source>
        <dbReference type="ARBA" id="ARBA00004651"/>
    </source>
</evidence>
<gene>
    <name evidence="10" type="ORF">ELAC_1807</name>
</gene>
<dbReference type="PANTHER" id="PTHR30221">
    <property type="entry name" value="SMALL-CONDUCTANCE MECHANOSENSITIVE CHANNEL"/>
    <property type="match status" value="1"/>
</dbReference>
<dbReference type="Proteomes" id="UP000220251">
    <property type="component" value="Unassembled WGS sequence"/>
</dbReference>
<evidence type="ECO:0000259" key="9">
    <source>
        <dbReference type="Pfam" id="PF21082"/>
    </source>
</evidence>
<feature type="transmembrane region" description="Helical" evidence="7">
    <location>
        <begin position="265"/>
        <end position="286"/>
    </location>
</feature>
<comment type="similarity">
    <text evidence="2">Belongs to the MscS (TC 1.A.23) family.</text>
</comment>
<dbReference type="InterPro" id="IPR049278">
    <property type="entry name" value="MS_channel_C"/>
</dbReference>
<accession>A0A0H5DRC7</accession>
<feature type="transmembrane region" description="Helical" evidence="7">
    <location>
        <begin position="152"/>
        <end position="173"/>
    </location>
</feature>
<dbReference type="InterPro" id="IPR011066">
    <property type="entry name" value="MscS_channel_C_sf"/>
</dbReference>
<keyword evidence="3" id="KW-1003">Cell membrane</keyword>